<sequence>MKNVEDEVVARLVLFKLDFQEAKECLVRAKTEKDKFIRDSLIKLGIVTYAKPFLKSNGVHKPVKRFYLFKNEVVPEEYLWLHEMLMDYRGNYIGHSNFNSIKPEVPKDSIEEDGVVNIMNFMAVTYDHWFILDAEYSDKPLLIDEAIALVSAASNFLPGDQIQIRR</sequence>
<keyword evidence="2" id="KW-1185">Reference proteome</keyword>
<accession>A0A9W4R0T0</accession>
<gene>
    <name evidence="1" type="ORF">PSECIP111854_02881</name>
</gene>
<protein>
    <submittedName>
        <fullName evidence="1">Uncharacterized protein</fullName>
    </submittedName>
</protein>
<comment type="caution">
    <text evidence="1">The sequence shown here is derived from an EMBL/GenBank/DDBJ whole genome shotgun (WGS) entry which is preliminary data.</text>
</comment>
<organism evidence="1 2">
    <name type="scientific">Pseudoalteromonas holothuriae</name>
    <dbReference type="NCBI Taxonomy" id="2963714"/>
    <lineage>
        <taxon>Bacteria</taxon>
        <taxon>Pseudomonadati</taxon>
        <taxon>Pseudomonadota</taxon>
        <taxon>Gammaproteobacteria</taxon>
        <taxon>Alteromonadales</taxon>
        <taxon>Pseudoalteromonadaceae</taxon>
        <taxon>Pseudoalteromonas</taxon>
    </lineage>
</organism>
<evidence type="ECO:0000313" key="2">
    <source>
        <dbReference type="Proteomes" id="UP001152467"/>
    </source>
</evidence>
<evidence type="ECO:0000313" key="1">
    <source>
        <dbReference type="EMBL" id="CAH9061792.1"/>
    </source>
</evidence>
<dbReference type="EMBL" id="CAMAPC010000012">
    <property type="protein sequence ID" value="CAH9061792.1"/>
    <property type="molecule type" value="Genomic_DNA"/>
</dbReference>
<reference evidence="1" key="1">
    <citation type="submission" date="2022-07" db="EMBL/GenBank/DDBJ databases">
        <authorList>
            <person name="Criscuolo A."/>
        </authorList>
    </citation>
    <scope>NUCLEOTIDE SEQUENCE</scope>
    <source>
        <strain evidence="1">CIP111854</strain>
    </source>
</reference>
<proteinExistence type="predicted"/>
<dbReference type="Proteomes" id="UP001152467">
    <property type="component" value="Unassembled WGS sequence"/>
</dbReference>
<name>A0A9W4R0T0_9GAMM</name>
<dbReference type="AlphaFoldDB" id="A0A9W4R0T0"/>
<dbReference type="RefSeq" id="WP_261626683.1">
    <property type="nucleotide sequence ID" value="NZ_CAMAPC010000012.1"/>
</dbReference>